<dbReference type="Gene3D" id="3.30.9.10">
    <property type="entry name" value="D-Amino Acid Oxidase, subunit A, domain 2"/>
    <property type="match status" value="1"/>
</dbReference>
<accession>Q0IMT5</accession>
<feature type="region of interest" description="Disordered" evidence="6">
    <location>
        <begin position="408"/>
        <end position="471"/>
    </location>
</feature>
<dbReference type="InterPro" id="IPR045170">
    <property type="entry name" value="MTOX"/>
</dbReference>
<dbReference type="Pfam" id="PF01266">
    <property type="entry name" value="DAO"/>
    <property type="match status" value="1"/>
</dbReference>
<name>Q0IMT5_ORYSJ</name>
<evidence type="ECO:0000259" key="7">
    <source>
        <dbReference type="Pfam" id="PF01266"/>
    </source>
</evidence>
<organism evidence="8 9">
    <name type="scientific">Oryza sativa subsp. japonica</name>
    <name type="common">Rice</name>
    <dbReference type="NCBI Taxonomy" id="39947"/>
    <lineage>
        <taxon>Eukaryota</taxon>
        <taxon>Viridiplantae</taxon>
        <taxon>Streptophyta</taxon>
        <taxon>Embryophyta</taxon>
        <taxon>Tracheophyta</taxon>
        <taxon>Spermatophyta</taxon>
        <taxon>Magnoliopsida</taxon>
        <taxon>Liliopsida</taxon>
        <taxon>Poales</taxon>
        <taxon>Poaceae</taxon>
        <taxon>BOP clade</taxon>
        <taxon>Oryzoideae</taxon>
        <taxon>Oryzeae</taxon>
        <taxon>Oryzinae</taxon>
        <taxon>Oryza</taxon>
        <taxon>Oryza sativa</taxon>
    </lineage>
</organism>
<feature type="compositionally biased region" description="Basic residues" evidence="6">
    <location>
        <begin position="541"/>
        <end position="558"/>
    </location>
</feature>
<protein>
    <submittedName>
        <fullName evidence="8">Os12g0543600 protein</fullName>
    </submittedName>
</protein>
<dbReference type="InterPro" id="IPR036188">
    <property type="entry name" value="FAD/NAD-bd_sf"/>
</dbReference>
<feature type="region of interest" description="Disordered" evidence="6">
    <location>
        <begin position="499"/>
        <end position="558"/>
    </location>
</feature>
<evidence type="ECO:0000256" key="2">
    <source>
        <dbReference type="ARBA" id="ARBA00010989"/>
    </source>
</evidence>
<evidence type="ECO:0000256" key="1">
    <source>
        <dbReference type="ARBA" id="ARBA00001974"/>
    </source>
</evidence>
<dbReference type="Gene3D" id="3.50.50.60">
    <property type="entry name" value="FAD/NAD(P)-binding domain"/>
    <property type="match status" value="1"/>
</dbReference>
<dbReference type="KEGG" id="dosa:Os12g0543600"/>
<comment type="similarity">
    <text evidence="2">Belongs to the MSOX/MTOX family.</text>
</comment>
<evidence type="ECO:0000313" key="9">
    <source>
        <dbReference type="Proteomes" id="UP000000763"/>
    </source>
</evidence>
<evidence type="ECO:0000256" key="4">
    <source>
        <dbReference type="ARBA" id="ARBA00022827"/>
    </source>
</evidence>
<dbReference type="EMBL" id="AP008218">
    <property type="protein sequence ID" value="BAF29980.2"/>
    <property type="molecule type" value="Genomic_DNA"/>
</dbReference>
<comment type="cofactor">
    <cofactor evidence="1">
        <name>FAD</name>
        <dbReference type="ChEBI" id="CHEBI:57692"/>
    </cofactor>
</comment>
<gene>
    <name evidence="8" type="ordered locus">Os12g0543600</name>
</gene>
<dbReference type="InterPro" id="IPR006076">
    <property type="entry name" value="FAD-dep_OxRdtase"/>
</dbReference>
<dbReference type="AlphaFoldDB" id="Q0IMT5"/>
<dbReference type="SUPFAM" id="SSF54373">
    <property type="entry name" value="FAD-linked reductases, C-terminal domain"/>
    <property type="match status" value="1"/>
</dbReference>
<evidence type="ECO:0000256" key="5">
    <source>
        <dbReference type="ARBA" id="ARBA00023002"/>
    </source>
</evidence>
<evidence type="ECO:0000256" key="6">
    <source>
        <dbReference type="SAM" id="MobiDB-lite"/>
    </source>
</evidence>
<keyword evidence="4" id="KW-0274">FAD</keyword>
<evidence type="ECO:0000256" key="3">
    <source>
        <dbReference type="ARBA" id="ARBA00022630"/>
    </source>
</evidence>
<keyword evidence="3" id="KW-0285">Flavoprotein</keyword>
<reference evidence="9" key="2">
    <citation type="journal article" date="2008" name="Nucleic Acids Res.">
        <title>The rice annotation project database (RAP-DB): 2008 update.</title>
        <authorList>
            <consortium name="The rice annotation project (RAP)"/>
        </authorList>
    </citation>
    <scope>GENOME REANNOTATION</scope>
    <source>
        <strain evidence="9">cv. Nipponbare</strain>
    </source>
</reference>
<dbReference type="Proteomes" id="UP000000763">
    <property type="component" value="Chromosome 12"/>
</dbReference>
<dbReference type="SUPFAM" id="SSF51905">
    <property type="entry name" value="FAD/NAD(P)-binding domain"/>
    <property type="match status" value="1"/>
</dbReference>
<dbReference type="FunFam" id="3.30.9.10:FF:000024">
    <property type="entry name" value="Putative sarcosine oxidase"/>
    <property type="match status" value="1"/>
</dbReference>
<proteinExistence type="inferred from homology"/>
<dbReference type="GO" id="GO:0016491">
    <property type="term" value="F:oxidoreductase activity"/>
    <property type="evidence" value="ECO:0007669"/>
    <property type="project" value="UniProtKB-KW"/>
</dbReference>
<dbReference type="GO" id="GO:0050660">
    <property type="term" value="F:flavin adenine dinucleotide binding"/>
    <property type="evidence" value="ECO:0007669"/>
    <property type="project" value="InterPro"/>
</dbReference>
<dbReference type="PANTHER" id="PTHR10961:SF7">
    <property type="entry name" value="FAD DEPENDENT OXIDOREDUCTASE DOMAIN-CONTAINING PROTEIN"/>
    <property type="match status" value="1"/>
</dbReference>
<reference evidence="8 9" key="1">
    <citation type="journal article" date="2005" name="Nature">
        <title>The map-based sequence of the rice genome.</title>
        <authorList>
            <consortium name="International rice genome sequencing project (IRGSP)"/>
            <person name="Matsumoto T."/>
            <person name="Wu J."/>
            <person name="Kanamori H."/>
            <person name="Katayose Y."/>
            <person name="Fujisawa M."/>
            <person name="Namiki N."/>
            <person name="Mizuno H."/>
            <person name="Yamamoto K."/>
            <person name="Antonio B.A."/>
            <person name="Baba T."/>
            <person name="Sakata K."/>
            <person name="Nagamura Y."/>
            <person name="Aoki H."/>
            <person name="Arikawa K."/>
            <person name="Arita K."/>
            <person name="Bito T."/>
            <person name="Chiden Y."/>
            <person name="Fujitsuka N."/>
            <person name="Fukunaka R."/>
            <person name="Hamada M."/>
            <person name="Harada C."/>
            <person name="Hayashi A."/>
            <person name="Hijishita S."/>
            <person name="Honda M."/>
            <person name="Hosokawa S."/>
            <person name="Ichikawa Y."/>
            <person name="Idonuma A."/>
            <person name="Iijima M."/>
            <person name="Ikeda M."/>
            <person name="Ikeno M."/>
            <person name="Ito K."/>
            <person name="Ito S."/>
            <person name="Ito T."/>
            <person name="Ito Y."/>
            <person name="Ito Y."/>
            <person name="Iwabuchi A."/>
            <person name="Kamiya K."/>
            <person name="Karasawa W."/>
            <person name="Kurita K."/>
            <person name="Katagiri S."/>
            <person name="Kikuta A."/>
            <person name="Kobayashi H."/>
            <person name="Kobayashi N."/>
            <person name="Machita K."/>
            <person name="Maehara T."/>
            <person name="Masukawa M."/>
            <person name="Mizubayashi T."/>
            <person name="Mukai Y."/>
            <person name="Nagasaki H."/>
            <person name="Nagata Y."/>
            <person name="Naito S."/>
            <person name="Nakashima M."/>
            <person name="Nakama Y."/>
            <person name="Nakamichi Y."/>
            <person name="Nakamura M."/>
            <person name="Meguro A."/>
            <person name="Negishi M."/>
            <person name="Ohta I."/>
            <person name="Ohta T."/>
            <person name="Okamoto M."/>
            <person name="Ono N."/>
            <person name="Saji S."/>
            <person name="Sakaguchi M."/>
            <person name="Sakai K."/>
            <person name="Shibata M."/>
            <person name="Shimokawa T."/>
            <person name="Song J."/>
            <person name="Takazaki Y."/>
            <person name="Terasawa K."/>
            <person name="Tsugane M."/>
            <person name="Tsuji K."/>
            <person name="Ueda S."/>
            <person name="Waki K."/>
            <person name="Yamagata H."/>
            <person name="Yamamoto M."/>
            <person name="Yamamoto S."/>
            <person name="Yamane H."/>
            <person name="Yoshiki S."/>
            <person name="Yoshihara R."/>
            <person name="Yukawa K."/>
            <person name="Zhong H."/>
            <person name="Yano M."/>
            <person name="Yuan Q."/>
            <person name="Ouyang S."/>
            <person name="Liu J."/>
            <person name="Jones K.M."/>
            <person name="Gansberger K."/>
            <person name="Moffat K."/>
            <person name="Hill J."/>
            <person name="Bera J."/>
            <person name="Fadrosh D."/>
            <person name="Jin S."/>
            <person name="Johri S."/>
            <person name="Kim M."/>
            <person name="Overton L."/>
            <person name="Reardon M."/>
            <person name="Tsitrin T."/>
            <person name="Vuong H."/>
            <person name="Weaver B."/>
            <person name="Ciecko A."/>
            <person name="Tallon L."/>
            <person name="Jackson J."/>
            <person name="Pai G."/>
            <person name="Aken S.V."/>
            <person name="Utterback T."/>
            <person name="Reidmuller S."/>
            <person name="Feldblyum T."/>
            <person name="Hsiao J."/>
            <person name="Zismann V."/>
            <person name="Iobst S."/>
            <person name="de Vazeille A.R."/>
            <person name="Buell C.R."/>
            <person name="Ying K."/>
            <person name="Li Y."/>
            <person name="Lu T."/>
            <person name="Huang Y."/>
            <person name="Zhao Q."/>
            <person name="Feng Q."/>
            <person name="Zhang L."/>
            <person name="Zhu J."/>
            <person name="Weng Q."/>
            <person name="Mu J."/>
            <person name="Lu Y."/>
            <person name="Fan D."/>
            <person name="Liu Y."/>
            <person name="Guan J."/>
            <person name="Zhang Y."/>
            <person name="Yu S."/>
            <person name="Liu X."/>
            <person name="Zhang Y."/>
            <person name="Hong G."/>
            <person name="Han B."/>
            <person name="Choisne N."/>
            <person name="Demange N."/>
            <person name="Orjeda G."/>
            <person name="Samain S."/>
            <person name="Cattolico L."/>
            <person name="Pelletier E."/>
            <person name="Couloux A."/>
            <person name="Segurens B."/>
            <person name="Wincker P."/>
            <person name="D'Hont A."/>
            <person name="Scarpelli C."/>
            <person name="Weissenbach J."/>
            <person name="Salanoubat M."/>
            <person name="Quetier F."/>
            <person name="Yu Y."/>
            <person name="Kim H.R."/>
            <person name="Rambo T."/>
            <person name="Currie J."/>
            <person name="Collura K."/>
            <person name="Luo M."/>
            <person name="Yang T."/>
            <person name="Ammiraju J.S.S."/>
            <person name="Engler F."/>
            <person name="Soderlund C."/>
            <person name="Wing R.A."/>
            <person name="Palmer L.E."/>
            <person name="de la Bastide M."/>
            <person name="Spiegel L."/>
            <person name="Nascimento L."/>
            <person name="Zutavern T."/>
            <person name="O'Shaughnessy A."/>
            <person name="Dike S."/>
            <person name="Dedhia N."/>
            <person name="Preston R."/>
            <person name="Balija V."/>
            <person name="McCombie W.R."/>
            <person name="Chow T."/>
            <person name="Chen H."/>
            <person name="Chung M."/>
            <person name="Chen C."/>
            <person name="Shaw J."/>
            <person name="Wu H."/>
            <person name="Hsiao K."/>
            <person name="Chao Y."/>
            <person name="Chu M."/>
            <person name="Cheng C."/>
            <person name="Hour A."/>
            <person name="Lee P."/>
            <person name="Lin S."/>
            <person name="Lin Y."/>
            <person name="Liou J."/>
            <person name="Liu S."/>
            <person name="Hsing Y."/>
            <person name="Raghuvanshi S."/>
            <person name="Mohanty A."/>
            <person name="Bharti A.K."/>
            <person name="Gaur A."/>
            <person name="Gupta V."/>
            <person name="Kumar D."/>
            <person name="Ravi V."/>
            <person name="Vij S."/>
            <person name="Kapur A."/>
            <person name="Khurana P."/>
            <person name="Khurana P."/>
            <person name="Khurana J.P."/>
            <person name="Tyagi A.K."/>
            <person name="Gaikwad K."/>
            <person name="Singh A."/>
            <person name="Dalal V."/>
            <person name="Srivastava S."/>
            <person name="Dixit A."/>
            <person name="Pal A.K."/>
            <person name="Ghazi I.A."/>
            <person name="Yadav M."/>
            <person name="Pandit A."/>
            <person name="Bhargava A."/>
            <person name="Sureshbabu K."/>
            <person name="Batra K."/>
            <person name="Sharma T.R."/>
            <person name="Mohapatra T."/>
            <person name="Singh N.K."/>
            <person name="Messing J."/>
            <person name="Nelson A.B."/>
            <person name="Fuks G."/>
            <person name="Kavchok S."/>
            <person name="Keizer G."/>
            <person name="Linton E."/>
            <person name="Llaca V."/>
            <person name="Song R."/>
            <person name="Tanyolac B."/>
            <person name="Young S."/>
            <person name="Ho-Il K."/>
            <person name="Hahn J.H."/>
            <person name="Sangsakoo G."/>
            <person name="Vanavichit A."/>
            <person name="de Mattos Luiz.A.T."/>
            <person name="Zimmer P.D."/>
            <person name="Malone G."/>
            <person name="Dellagostin O."/>
            <person name="de Oliveira A.C."/>
            <person name="Bevan M."/>
            <person name="Bancroft I."/>
            <person name="Minx P."/>
            <person name="Cordum H."/>
            <person name="Wilson R."/>
            <person name="Cheng Z."/>
            <person name="Jin W."/>
            <person name="Jiang J."/>
            <person name="Leong S.A."/>
            <person name="Iwama H."/>
            <person name="Gojobori T."/>
            <person name="Itoh T."/>
            <person name="Niimura Y."/>
            <person name="Fujii Y."/>
            <person name="Habara T."/>
            <person name="Sakai H."/>
            <person name="Sato Y."/>
            <person name="Wilson G."/>
            <person name="Kumar K."/>
            <person name="McCouch S."/>
            <person name="Juretic N."/>
            <person name="Hoen D."/>
            <person name="Wright S."/>
            <person name="Bruskiewich R."/>
            <person name="Bureau T."/>
            <person name="Miyao A."/>
            <person name="Hirochika H."/>
            <person name="Nishikawa T."/>
            <person name="Kadowaki K."/>
            <person name="Sugiura M."/>
            <person name="Burr B."/>
            <person name="Sasaki T."/>
        </authorList>
    </citation>
    <scope>NUCLEOTIDE SEQUENCE [LARGE SCALE GENOMIC DNA]</scope>
    <source>
        <strain evidence="9">cv. Nipponbare</strain>
    </source>
</reference>
<sequence>MAAAAAATNGGFDVIVVGGGIMGSCAAYAAASSSASRCGGARVLLLERFDLLHHRGSSHGESRGIRATYPQARYPPMVRLAARLWGNAEAEAGYRVLTPTPHLDMGPRADPALRAAIQNGGAAEVVGASDDSAASWLWSAVFRLPEGWTAASSELGGVIKATKAVAMFQSLAAKNGAVLRDRTEVIDIAKQGDGSILVKTSSGEEFHGAKCIITVGAWASKLVKSVAGVDLPVQPLHTLICYWKARPGREHELTPESGFPTFASYGDTCIYSTPSMEFPGLIKVCAHGGAPCDPDRRDWCAGGDALADPVARWIDELMPGHVDTAGGPVIRQSCMYSMTPDEDFIIDFVGGEFGKDVVVGAGFSGHGFKMGPAVGRILAEMAMDGEAKTAAEAGVELGYFRIGRFEGNPEGNRAENKPPPGLPVRDGNGARRGRVGQERPRPRPLTLSPGPGPYWSPTQTGALQSCRERGQTRTVAAKTRWLIEEASVAEIWRRCRSRRRAMKTKAKQPATCDEGTTAGDTRQSCSSRRRSESAAAGDPRPRRKRSSRPGQRRSLARS</sequence>
<keyword evidence="5" id="KW-0560">Oxidoreductase</keyword>
<evidence type="ECO:0000313" key="8">
    <source>
        <dbReference type="EMBL" id="BAF29980.2"/>
    </source>
</evidence>
<feature type="domain" description="FAD dependent oxidoreductase" evidence="7">
    <location>
        <begin position="13"/>
        <end position="381"/>
    </location>
</feature>
<dbReference type="PANTHER" id="PTHR10961">
    <property type="entry name" value="PEROXISOMAL SARCOSINE OXIDASE"/>
    <property type="match status" value="1"/>
</dbReference>